<name>A0ABW0T4C2_9GAMM</name>
<proteinExistence type="predicted"/>
<accession>A0ABW0T4C2</accession>
<evidence type="ECO:0000313" key="1">
    <source>
        <dbReference type="EMBL" id="MFC5583394.1"/>
    </source>
</evidence>
<keyword evidence="2" id="KW-1185">Reference proteome</keyword>
<dbReference type="EMBL" id="JBHSNG010000053">
    <property type="protein sequence ID" value="MFC5583394.1"/>
    <property type="molecule type" value="Genomic_DNA"/>
</dbReference>
<comment type="caution">
    <text evidence="1">The sequence shown here is derived from an EMBL/GenBank/DDBJ whole genome shotgun (WGS) entry which is preliminary data.</text>
</comment>
<reference evidence="2" key="1">
    <citation type="journal article" date="2019" name="Int. J. Syst. Evol. Microbiol.">
        <title>The Global Catalogue of Microorganisms (GCM) 10K type strain sequencing project: providing services to taxonomists for standard genome sequencing and annotation.</title>
        <authorList>
            <consortium name="The Broad Institute Genomics Platform"/>
            <consortium name="The Broad Institute Genome Sequencing Center for Infectious Disease"/>
            <person name="Wu L."/>
            <person name="Ma J."/>
        </authorList>
    </citation>
    <scope>NUCLEOTIDE SEQUENCE [LARGE SCALE GENOMIC DNA]</scope>
    <source>
        <strain evidence="2">CGMCC 1.13587</strain>
    </source>
</reference>
<evidence type="ECO:0000313" key="2">
    <source>
        <dbReference type="Proteomes" id="UP001596111"/>
    </source>
</evidence>
<dbReference type="Proteomes" id="UP001596111">
    <property type="component" value="Unassembled WGS sequence"/>
</dbReference>
<organism evidence="1 2">
    <name type="scientific">Rhodanobacter terrae</name>
    <dbReference type="NCBI Taxonomy" id="418647"/>
    <lineage>
        <taxon>Bacteria</taxon>
        <taxon>Pseudomonadati</taxon>
        <taxon>Pseudomonadota</taxon>
        <taxon>Gammaproteobacteria</taxon>
        <taxon>Lysobacterales</taxon>
        <taxon>Rhodanobacteraceae</taxon>
        <taxon>Rhodanobacter</taxon>
    </lineage>
</organism>
<dbReference type="RefSeq" id="WP_377330365.1">
    <property type="nucleotide sequence ID" value="NZ_JBHSNG010000053.1"/>
</dbReference>
<protein>
    <submittedName>
        <fullName evidence="1">Uncharacterized protein</fullName>
    </submittedName>
</protein>
<gene>
    <name evidence="1" type="ORF">ACFPPB_19970</name>
</gene>
<sequence>MNDFAGPPFVRVAAPSSSAIRTKKRDGKMNYVAPCMVLLALLGFQRAEAASFKDPTSFVATLKQGGQELTYESTPGDFQGSGKDDVAVLVHFTGAAQRGYQLAILGRNQVNAFDLLEISKFGDSSNGIDAKIAGSKGGSLFISIESPAGYWGTYQFKFLGHAMTLIGSEIHLSSCQSGQELCKSVDTSTNFLTGEVVFHRKMIGGAGDKSSWSKEKLNLTHCVLSNFDFSPYYCVQDVDTGHGMLDALMRGEK</sequence>